<proteinExistence type="predicted"/>
<dbReference type="EMBL" id="LN847224">
    <property type="protein sequence ID" value="CRI45549.1"/>
    <property type="molecule type" value="Genomic_DNA"/>
</dbReference>
<reference evidence="1" key="1">
    <citation type="submission" date="2015-05" db="EMBL/GenBank/DDBJ databases">
        <authorList>
            <person name="Rattei Thomas"/>
        </authorList>
    </citation>
    <scope>NUCLEOTIDE SEQUENCE</scope>
    <source>
        <strain evidence="1">MUL2216</strain>
    </source>
</reference>
<accession>A0A0F7X4C4</accession>
<evidence type="ECO:0000313" key="1">
    <source>
        <dbReference type="EMBL" id="CRI45549.1"/>
    </source>
</evidence>
<dbReference type="AlphaFoldDB" id="A0A0F7X4C4"/>
<sequence length="75" mass="9052">MDFDKIWKVWDIFLFFNTDPFRALQHASSPAILMRQNFPKLSLRMLLKGAFGFLYMKRKRKEKSFDFSFLQITVP</sequence>
<organism evidence="1">
    <name type="scientific">Chlamydia pneumoniae</name>
    <name type="common">Chlamydophila pneumoniae</name>
    <dbReference type="NCBI Taxonomy" id="83558"/>
    <lineage>
        <taxon>Bacteria</taxon>
        <taxon>Pseudomonadati</taxon>
        <taxon>Chlamydiota</taxon>
        <taxon>Chlamydiia</taxon>
        <taxon>Chlamydiales</taxon>
        <taxon>Chlamydiaceae</taxon>
        <taxon>Chlamydia/Chlamydophila group</taxon>
        <taxon>Chlamydia</taxon>
    </lineage>
</organism>
<name>A0A0F7X4C4_CHLPN</name>
<gene>
    <name evidence="1" type="ORF">BN1224_MUL2216_C_00140</name>
</gene>
<protein>
    <submittedName>
        <fullName evidence="1">Uncharacterized protein</fullName>
    </submittedName>
</protein>